<keyword evidence="13" id="KW-1185">Reference proteome</keyword>
<evidence type="ECO:0000256" key="7">
    <source>
        <dbReference type="ARBA" id="ARBA00022777"/>
    </source>
</evidence>
<dbReference type="NCBIfam" id="TIGR00041">
    <property type="entry name" value="DTMP_kinase"/>
    <property type="match status" value="1"/>
</dbReference>
<name>A0ABZ2RSB5_9BACT</name>
<feature type="binding site" evidence="10">
    <location>
        <begin position="7"/>
        <end position="14"/>
    </location>
    <ligand>
        <name>ATP</name>
        <dbReference type="ChEBI" id="CHEBI:30616"/>
    </ligand>
</feature>
<sequence>MFITFEGPDGSGKSTLTTELIIRLLKEKPSLKYVLTREPGGKGIAEAEKIRDIILNNESNISAMSEALLYTASRRIHLERVIWPALQENKLVLCDRYIDSFYAYQGYARDLGIDFVKKITELVIENTIPDITIYLDITEEQSEFRRGVLRGIADRLDGESGEFHKKVINGYKELLKADPDRFIIIDGWQSKEAVAEEVYNKLMQNAKFRAIWDKQ</sequence>
<dbReference type="InterPro" id="IPR027417">
    <property type="entry name" value="P-loop_NTPase"/>
</dbReference>
<accession>A0ABZ2RSB5</accession>
<proteinExistence type="inferred from homology"/>
<keyword evidence="7 10" id="KW-0418">Kinase</keyword>
<dbReference type="InterPro" id="IPR018094">
    <property type="entry name" value="Thymidylate_kinase"/>
</dbReference>
<dbReference type="InterPro" id="IPR039430">
    <property type="entry name" value="Thymidylate_kin-like_dom"/>
</dbReference>
<gene>
    <name evidence="10 12" type="primary">tmk</name>
    <name evidence="12" type="ORF">WG617_03285</name>
</gene>
<dbReference type="PANTHER" id="PTHR10344">
    <property type="entry name" value="THYMIDYLATE KINASE"/>
    <property type="match status" value="1"/>
</dbReference>
<comment type="similarity">
    <text evidence="1 10">Belongs to the thymidylate kinase family.</text>
</comment>
<keyword evidence="6 10" id="KW-0547">Nucleotide-binding</keyword>
<evidence type="ECO:0000313" key="12">
    <source>
        <dbReference type="EMBL" id="WXL29013.1"/>
    </source>
</evidence>
<comment type="catalytic activity">
    <reaction evidence="9 10">
        <text>dTMP + ATP = dTDP + ADP</text>
        <dbReference type="Rhea" id="RHEA:13517"/>
        <dbReference type="ChEBI" id="CHEBI:30616"/>
        <dbReference type="ChEBI" id="CHEBI:58369"/>
        <dbReference type="ChEBI" id="CHEBI:63528"/>
        <dbReference type="ChEBI" id="CHEBI:456216"/>
        <dbReference type="EC" id="2.7.4.9"/>
    </reaction>
</comment>
<evidence type="ECO:0000256" key="4">
    <source>
        <dbReference type="ARBA" id="ARBA00022679"/>
    </source>
</evidence>
<evidence type="ECO:0000256" key="5">
    <source>
        <dbReference type="ARBA" id="ARBA00022727"/>
    </source>
</evidence>
<organism evidence="12 13">
    <name type="scientific">Mycoplasmopsis felifaucium</name>
    <dbReference type="NCBI Taxonomy" id="35768"/>
    <lineage>
        <taxon>Bacteria</taxon>
        <taxon>Bacillati</taxon>
        <taxon>Mycoplasmatota</taxon>
        <taxon>Mycoplasmoidales</taxon>
        <taxon>Metamycoplasmataceae</taxon>
        <taxon>Mycoplasmopsis</taxon>
    </lineage>
</organism>
<reference evidence="12" key="1">
    <citation type="submission" date="2024-03" db="EMBL/GenBank/DDBJ databases">
        <title>Complete genome sequence of Mycoplasma felifaucium Z921 isolated from the trachea of a cheetah.</title>
        <authorList>
            <person name="Spergser J."/>
        </authorList>
    </citation>
    <scope>NUCLEOTIDE SEQUENCE [LARGE SCALE GENOMIC DNA]</scope>
    <source>
        <strain evidence="12">Z921</strain>
    </source>
</reference>
<evidence type="ECO:0000313" key="13">
    <source>
        <dbReference type="Proteomes" id="UP001477443"/>
    </source>
</evidence>
<dbReference type="Pfam" id="PF02223">
    <property type="entry name" value="Thymidylate_kin"/>
    <property type="match status" value="1"/>
</dbReference>
<dbReference type="Proteomes" id="UP001477443">
    <property type="component" value="Chromosome"/>
</dbReference>
<evidence type="ECO:0000259" key="11">
    <source>
        <dbReference type="Pfam" id="PF02223"/>
    </source>
</evidence>
<evidence type="ECO:0000256" key="10">
    <source>
        <dbReference type="HAMAP-Rule" id="MF_00165"/>
    </source>
</evidence>
<dbReference type="SUPFAM" id="SSF52540">
    <property type="entry name" value="P-loop containing nucleoside triphosphate hydrolases"/>
    <property type="match status" value="1"/>
</dbReference>
<dbReference type="Gene3D" id="3.40.50.300">
    <property type="entry name" value="P-loop containing nucleotide triphosphate hydrolases"/>
    <property type="match status" value="1"/>
</dbReference>
<feature type="domain" description="Thymidylate kinase-like" evidence="11">
    <location>
        <begin position="5"/>
        <end position="198"/>
    </location>
</feature>
<keyword evidence="8 10" id="KW-0067">ATP-binding</keyword>
<dbReference type="GO" id="GO:0004798">
    <property type="term" value="F:dTMP kinase activity"/>
    <property type="evidence" value="ECO:0007669"/>
    <property type="project" value="UniProtKB-EC"/>
</dbReference>
<dbReference type="CDD" id="cd01672">
    <property type="entry name" value="TMPK"/>
    <property type="match status" value="1"/>
</dbReference>
<keyword evidence="4 10" id="KW-0808">Transferase</keyword>
<dbReference type="HAMAP" id="MF_00165">
    <property type="entry name" value="Thymidylate_kinase"/>
    <property type="match status" value="1"/>
</dbReference>
<evidence type="ECO:0000256" key="2">
    <source>
        <dbReference type="ARBA" id="ARBA00012980"/>
    </source>
</evidence>
<comment type="function">
    <text evidence="10">Phosphorylation of dTMP to form dTDP in both de novo and salvage pathways of dTTP synthesis.</text>
</comment>
<dbReference type="RefSeq" id="WP_338822603.1">
    <property type="nucleotide sequence ID" value="NZ_CP148067.1"/>
</dbReference>
<evidence type="ECO:0000256" key="1">
    <source>
        <dbReference type="ARBA" id="ARBA00009776"/>
    </source>
</evidence>
<evidence type="ECO:0000256" key="6">
    <source>
        <dbReference type="ARBA" id="ARBA00022741"/>
    </source>
</evidence>
<dbReference type="EMBL" id="CP148067">
    <property type="protein sequence ID" value="WXL29013.1"/>
    <property type="molecule type" value="Genomic_DNA"/>
</dbReference>
<dbReference type="PANTHER" id="PTHR10344:SF4">
    <property type="entry name" value="UMP-CMP KINASE 2, MITOCHONDRIAL"/>
    <property type="match status" value="1"/>
</dbReference>
<evidence type="ECO:0000256" key="3">
    <source>
        <dbReference type="ARBA" id="ARBA00017144"/>
    </source>
</evidence>
<keyword evidence="5 10" id="KW-0545">Nucleotide biosynthesis</keyword>
<evidence type="ECO:0000256" key="9">
    <source>
        <dbReference type="ARBA" id="ARBA00048743"/>
    </source>
</evidence>
<evidence type="ECO:0000256" key="8">
    <source>
        <dbReference type="ARBA" id="ARBA00022840"/>
    </source>
</evidence>
<dbReference type="EC" id="2.7.4.9" evidence="2 10"/>
<protein>
    <recommendedName>
        <fullName evidence="3 10">Thymidylate kinase</fullName>
        <ecNumber evidence="2 10">2.7.4.9</ecNumber>
    </recommendedName>
    <alternativeName>
        <fullName evidence="10">dTMP kinase</fullName>
    </alternativeName>
</protein>